<keyword evidence="1" id="KW-0862">Zinc</keyword>
<dbReference type="EMBL" id="CABPRJ010000568">
    <property type="protein sequence ID" value="VVC31053.1"/>
    <property type="molecule type" value="Genomic_DNA"/>
</dbReference>
<keyword evidence="1" id="KW-0479">Metal-binding</keyword>
<accession>A0A5E4MJH4</accession>
<feature type="region of interest" description="Disordered" evidence="2">
    <location>
        <begin position="1"/>
        <end position="27"/>
    </location>
</feature>
<evidence type="ECO:0000313" key="4">
    <source>
        <dbReference type="EMBL" id="VVC31053.1"/>
    </source>
</evidence>
<name>A0A5E4MJH4_9HEMI</name>
<feature type="domain" description="C2H2-type" evidence="3">
    <location>
        <begin position="99"/>
        <end position="126"/>
    </location>
</feature>
<protein>
    <submittedName>
        <fullName evidence="4">Zinc finger C2H2-type</fullName>
    </submittedName>
</protein>
<dbReference type="OrthoDB" id="6629309at2759"/>
<dbReference type="SUPFAM" id="SSF57667">
    <property type="entry name" value="beta-beta-alpha zinc fingers"/>
    <property type="match status" value="1"/>
</dbReference>
<dbReference type="PROSITE" id="PS50157">
    <property type="entry name" value="ZINC_FINGER_C2H2_2"/>
    <property type="match status" value="1"/>
</dbReference>
<dbReference type="InterPro" id="IPR036236">
    <property type="entry name" value="Znf_C2H2_sf"/>
</dbReference>
<dbReference type="SMART" id="SM00355">
    <property type="entry name" value="ZnF_C2H2"/>
    <property type="match status" value="1"/>
</dbReference>
<evidence type="ECO:0000259" key="3">
    <source>
        <dbReference type="PROSITE" id="PS50157"/>
    </source>
</evidence>
<dbReference type="Proteomes" id="UP000325440">
    <property type="component" value="Unassembled WGS sequence"/>
</dbReference>
<evidence type="ECO:0000313" key="5">
    <source>
        <dbReference type="Proteomes" id="UP000325440"/>
    </source>
</evidence>
<feature type="compositionally biased region" description="Basic residues" evidence="2">
    <location>
        <begin position="10"/>
        <end position="19"/>
    </location>
</feature>
<sequence>MANKNPFLKTGKRKRKKAKKNVETKPDQKPFCPRLMIRYDQPDNSTIGYKTVWVCRMCMKCVLHEGAVQSHLQKCKVEFKNKTTVYEPVILNESLDNSYICQICNNVFSRKVALKKHMEKHENTPDTELYGSESSLVIKFVEIDLAKPNATRSTRETVITDLAFAK</sequence>
<gene>
    <name evidence="4" type="ORF">CINCED_3A025798</name>
</gene>
<dbReference type="InterPro" id="IPR013087">
    <property type="entry name" value="Znf_C2H2_type"/>
</dbReference>
<dbReference type="PROSITE" id="PS00028">
    <property type="entry name" value="ZINC_FINGER_C2H2_1"/>
    <property type="match status" value="1"/>
</dbReference>
<keyword evidence="1" id="KW-0863">Zinc-finger</keyword>
<dbReference type="GO" id="GO:0008270">
    <property type="term" value="F:zinc ion binding"/>
    <property type="evidence" value="ECO:0007669"/>
    <property type="project" value="UniProtKB-KW"/>
</dbReference>
<reference evidence="4 5" key="1">
    <citation type="submission" date="2019-08" db="EMBL/GenBank/DDBJ databases">
        <authorList>
            <person name="Alioto T."/>
            <person name="Alioto T."/>
            <person name="Gomez Garrido J."/>
        </authorList>
    </citation>
    <scope>NUCLEOTIDE SEQUENCE [LARGE SCALE GENOMIC DNA]</scope>
</reference>
<evidence type="ECO:0000256" key="2">
    <source>
        <dbReference type="SAM" id="MobiDB-lite"/>
    </source>
</evidence>
<dbReference type="Gene3D" id="3.30.160.60">
    <property type="entry name" value="Classic Zinc Finger"/>
    <property type="match status" value="1"/>
</dbReference>
<evidence type="ECO:0000256" key="1">
    <source>
        <dbReference type="PROSITE-ProRule" id="PRU00042"/>
    </source>
</evidence>
<proteinExistence type="predicted"/>
<keyword evidence="5" id="KW-1185">Reference proteome</keyword>
<dbReference type="AlphaFoldDB" id="A0A5E4MJH4"/>
<organism evidence="4 5">
    <name type="scientific">Cinara cedri</name>
    <dbReference type="NCBI Taxonomy" id="506608"/>
    <lineage>
        <taxon>Eukaryota</taxon>
        <taxon>Metazoa</taxon>
        <taxon>Ecdysozoa</taxon>
        <taxon>Arthropoda</taxon>
        <taxon>Hexapoda</taxon>
        <taxon>Insecta</taxon>
        <taxon>Pterygota</taxon>
        <taxon>Neoptera</taxon>
        <taxon>Paraneoptera</taxon>
        <taxon>Hemiptera</taxon>
        <taxon>Sternorrhyncha</taxon>
        <taxon>Aphidomorpha</taxon>
        <taxon>Aphidoidea</taxon>
        <taxon>Aphididae</taxon>
        <taxon>Lachninae</taxon>
        <taxon>Cinara</taxon>
    </lineage>
</organism>